<keyword evidence="2" id="KW-1185">Reference proteome</keyword>
<dbReference type="AlphaFoldDB" id="A0A078JPH4"/>
<dbReference type="Proteomes" id="UP000028999">
    <property type="component" value="Unassembled WGS sequence"/>
</dbReference>
<dbReference type="PaxDb" id="3708-A0A078JPH4"/>
<dbReference type="EMBL" id="LK039528">
    <property type="protein sequence ID" value="CDY69478.1"/>
    <property type="molecule type" value="Genomic_DNA"/>
</dbReference>
<proteinExistence type="predicted"/>
<accession>A0A078JPH4</accession>
<gene>
    <name evidence="1" type="primary">BnaCnng63740D</name>
    <name evidence="1" type="ORF">GSBRNA2T00088142001</name>
</gene>
<organism evidence="1 2">
    <name type="scientific">Brassica napus</name>
    <name type="common">Rape</name>
    <dbReference type="NCBI Taxonomy" id="3708"/>
    <lineage>
        <taxon>Eukaryota</taxon>
        <taxon>Viridiplantae</taxon>
        <taxon>Streptophyta</taxon>
        <taxon>Embryophyta</taxon>
        <taxon>Tracheophyta</taxon>
        <taxon>Spermatophyta</taxon>
        <taxon>Magnoliopsida</taxon>
        <taxon>eudicotyledons</taxon>
        <taxon>Gunneridae</taxon>
        <taxon>Pentapetalae</taxon>
        <taxon>rosids</taxon>
        <taxon>malvids</taxon>
        <taxon>Brassicales</taxon>
        <taxon>Brassicaceae</taxon>
        <taxon>Brassiceae</taxon>
        <taxon>Brassica</taxon>
    </lineage>
</organism>
<protein>
    <submittedName>
        <fullName evidence="1">BnaCnng63740D protein</fullName>
    </submittedName>
</protein>
<name>A0A078JPH4_BRANA</name>
<reference evidence="1 2" key="1">
    <citation type="journal article" date="2014" name="Science">
        <title>Plant genetics. Early allopolyploid evolution in the post-Neolithic Brassica napus oilseed genome.</title>
        <authorList>
            <person name="Chalhoub B."/>
            <person name="Denoeud F."/>
            <person name="Liu S."/>
            <person name="Parkin I.A."/>
            <person name="Tang H."/>
            <person name="Wang X."/>
            <person name="Chiquet J."/>
            <person name="Belcram H."/>
            <person name="Tong C."/>
            <person name="Samans B."/>
            <person name="Correa M."/>
            <person name="Da Silva C."/>
            <person name="Just J."/>
            <person name="Falentin C."/>
            <person name="Koh C.S."/>
            <person name="Le Clainche I."/>
            <person name="Bernard M."/>
            <person name="Bento P."/>
            <person name="Noel B."/>
            <person name="Labadie K."/>
            <person name="Alberti A."/>
            <person name="Charles M."/>
            <person name="Arnaud D."/>
            <person name="Guo H."/>
            <person name="Daviaud C."/>
            <person name="Alamery S."/>
            <person name="Jabbari K."/>
            <person name="Zhao M."/>
            <person name="Edger P.P."/>
            <person name="Chelaifa H."/>
            <person name="Tack D."/>
            <person name="Lassalle G."/>
            <person name="Mestiri I."/>
            <person name="Schnel N."/>
            <person name="Le Paslier M.C."/>
            <person name="Fan G."/>
            <person name="Renault V."/>
            <person name="Bayer P.E."/>
            <person name="Golicz A.A."/>
            <person name="Manoli S."/>
            <person name="Lee T.H."/>
            <person name="Thi V.H."/>
            <person name="Chalabi S."/>
            <person name="Hu Q."/>
            <person name="Fan C."/>
            <person name="Tollenaere R."/>
            <person name="Lu Y."/>
            <person name="Battail C."/>
            <person name="Shen J."/>
            <person name="Sidebottom C.H."/>
            <person name="Wang X."/>
            <person name="Canaguier A."/>
            <person name="Chauveau A."/>
            <person name="Berard A."/>
            <person name="Deniot G."/>
            <person name="Guan M."/>
            <person name="Liu Z."/>
            <person name="Sun F."/>
            <person name="Lim Y.P."/>
            <person name="Lyons E."/>
            <person name="Town C.D."/>
            <person name="Bancroft I."/>
            <person name="Wang X."/>
            <person name="Meng J."/>
            <person name="Ma J."/>
            <person name="Pires J.C."/>
            <person name="King G.J."/>
            <person name="Brunel D."/>
            <person name="Delourme R."/>
            <person name="Renard M."/>
            <person name="Aury J.M."/>
            <person name="Adams K.L."/>
            <person name="Batley J."/>
            <person name="Snowdon R.J."/>
            <person name="Tost J."/>
            <person name="Edwards D."/>
            <person name="Zhou Y."/>
            <person name="Hua W."/>
            <person name="Sharpe A.G."/>
            <person name="Paterson A.H."/>
            <person name="Guan C."/>
            <person name="Wincker P."/>
        </authorList>
    </citation>
    <scope>NUCLEOTIDE SEQUENCE [LARGE SCALE GENOMIC DNA]</scope>
    <source>
        <strain evidence="2">cv. Darmor-bzh</strain>
    </source>
</reference>
<evidence type="ECO:0000313" key="1">
    <source>
        <dbReference type="EMBL" id="CDY69478.1"/>
    </source>
</evidence>
<evidence type="ECO:0000313" key="2">
    <source>
        <dbReference type="Proteomes" id="UP000028999"/>
    </source>
</evidence>
<sequence length="18" mass="2054">MFCTSLIDKVISKTRKPS</sequence>